<proteinExistence type="predicted"/>
<evidence type="ECO:0000313" key="2">
    <source>
        <dbReference type="EMBL" id="EAS35372.3"/>
    </source>
</evidence>
<accession>J3KHL3</accession>
<feature type="compositionally biased region" description="Polar residues" evidence="1">
    <location>
        <begin position="9"/>
        <end position="20"/>
    </location>
</feature>
<reference evidence="3" key="1">
    <citation type="journal article" date="2009" name="Genome Res.">
        <title>Comparative genomic analyses of the human fungal pathogens Coccidioides and their relatives.</title>
        <authorList>
            <person name="Sharpton T.J."/>
            <person name="Stajich J.E."/>
            <person name="Rounsley S.D."/>
            <person name="Gardner M.J."/>
            <person name="Wortman J.R."/>
            <person name="Jordar V.S."/>
            <person name="Maiti R."/>
            <person name="Kodira C.D."/>
            <person name="Neafsey D.E."/>
            <person name="Zeng Q."/>
            <person name="Hung C.-Y."/>
            <person name="McMahan C."/>
            <person name="Muszewska A."/>
            <person name="Grynberg M."/>
            <person name="Mandel M.A."/>
            <person name="Kellner E.M."/>
            <person name="Barker B.M."/>
            <person name="Galgiani J.N."/>
            <person name="Orbach M.J."/>
            <person name="Kirkland T.N."/>
            <person name="Cole G.T."/>
            <person name="Henn M.R."/>
            <person name="Birren B.W."/>
            <person name="Taylor J.W."/>
        </authorList>
    </citation>
    <scope>NUCLEOTIDE SEQUENCE [LARGE SCALE GENOMIC DNA]</scope>
    <source>
        <strain evidence="3">RS</strain>
    </source>
</reference>
<sequence>MQRAFGPGQQLQQDSAPSGQNKRRSIEQALYINKSMSSSHIPPIYRAVQTFSFSDLWGEERKEASRDLSSGEYYSNMKL</sequence>
<dbReference type="Proteomes" id="UP000001261">
    <property type="component" value="Unassembled WGS sequence"/>
</dbReference>
<name>J3KHL3_COCIM</name>
<organism evidence="2 3">
    <name type="scientific">Coccidioides immitis (strain RS)</name>
    <name type="common">Valley fever fungus</name>
    <dbReference type="NCBI Taxonomy" id="246410"/>
    <lineage>
        <taxon>Eukaryota</taxon>
        <taxon>Fungi</taxon>
        <taxon>Dikarya</taxon>
        <taxon>Ascomycota</taxon>
        <taxon>Pezizomycotina</taxon>
        <taxon>Eurotiomycetes</taxon>
        <taxon>Eurotiomycetidae</taxon>
        <taxon>Onygenales</taxon>
        <taxon>Onygenaceae</taxon>
        <taxon>Coccidioides</taxon>
    </lineage>
</organism>
<gene>
    <name evidence="2" type="ORF">CIMG_12848</name>
</gene>
<protein>
    <submittedName>
        <fullName evidence="2">Uncharacterized protein</fullName>
    </submittedName>
</protein>
<dbReference type="KEGG" id="cim:CIMG_12848"/>
<dbReference type="InParanoid" id="J3KHL3"/>
<keyword evidence="3" id="KW-1185">Reference proteome</keyword>
<feature type="region of interest" description="Disordered" evidence="1">
    <location>
        <begin position="1"/>
        <end position="26"/>
    </location>
</feature>
<dbReference type="RefSeq" id="XP_001246955.2">
    <property type="nucleotide sequence ID" value="XM_001246954.2"/>
</dbReference>
<dbReference type="GeneID" id="24164475"/>
<evidence type="ECO:0000256" key="1">
    <source>
        <dbReference type="SAM" id="MobiDB-lite"/>
    </source>
</evidence>
<reference evidence="3" key="2">
    <citation type="journal article" date="2010" name="Genome Res.">
        <title>Population genomic sequencing of Coccidioides fungi reveals recent hybridization and transposon control.</title>
        <authorList>
            <person name="Neafsey D.E."/>
            <person name="Barker B.M."/>
            <person name="Sharpton T.J."/>
            <person name="Stajich J.E."/>
            <person name="Park D.J."/>
            <person name="Whiston E."/>
            <person name="Hung C.-Y."/>
            <person name="McMahan C."/>
            <person name="White J."/>
            <person name="Sykes S."/>
            <person name="Heiman D."/>
            <person name="Young S."/>
            <person name="Zeng Q."/>
            <person name="Abouelleil A."/>
            <person name="Aftuck L."/>
            <person name="Bessette D."/>
            <person name="Brown A."/>
            <person name="FitzGerald M."/>
            <person name="Lui A."/>
            <person name="Macdonald J.P."/>
            <person name="Priest M."/>
            <person name="Orbach M.J."/>
            <person name="Galgiani J.N."/>
            <person name="Kirkland T.N."/>
            <person name="Cole G.T."/>
            <person name="Birren B.W."/>
            <person name="Henn M.R."/>
            <person name="Taylor J.W."/>
            <person name="Rounsley S.D."/>
        </authorList>
    </citation>
    <scope>GENOME REANNOTATION</scope>
    <source>
        <strain evidence="3">RS</strain>
    </source>
</reference>
<dbReference type="AlphaFoldDB" id="J3KHL3"/>
<evidence type="ECO:0000313" key="3">
    <source>
        <dbReference type="Proteomes" id="UP000001261"/>
    </source>
</evidence>
<dbReference type="VEuPathDB" id="FungiDB:CIMG_12848"/>
<dbReference type="EMBL" id="GG704911">
    <property type="protein sequence ID" value="EAS35372.3"/>
    <property type="molecule type" value="Genomic_DNA"/>
</dbReference>